<feature type="transmembrane region" description="Helical" evidence="9">
    <location>
        <begin position="349"/>
        <end position="368"/>
    </location>
</feature>
<evidence type="ECO:0000313" key="11">
    <source>
        <dbReference type="Proteomes" id="UP000297638"/>
    </source>
</evidence>
<evidence type="ECO:0000313" key="10">
    <source>
        <dbReference type="EMBL" id="TFH54580.1"/>
    </source>
</evidence>
<evidence type="ECO:0000256" key="7">
    <source>
        <dbReference type="ARBA" id="ARBA00023136"/>
    </source>
</evidence>
<dbReference type="SUPFAM" id="SSF81345">
    <property type="entry name" value="ABC transporter involved in vitamin B12 uptake, BtuC"/>
    <property type="match status" value="1"/>
</dbReference>
<dbReference type="Pfam" id="PF01032">
    <property type="entry name" value="FecCD"/>
    <property type="match status" value="1"/>
</dbReference>
<accession>A0A4Y8TTH9</accession>
<proteinExistence type="inferred from homology"/>
<dbReference type="GO" id="GO:0005886">
    <property type="term" value="C:plasma membrane"/>
    <property type="evidence" value="ECO:0007669"/>
    <property type="project" value="UniProtKB-SubCell"/>
</dbReference>
<dbReference type="EMBL" id="SPDS01000003">
    <property type="protein sequence ID" value="TFH54580.1"/>
    <property type="molecule type" value="Genomic_DNA"/>
</dbReference>
<evidence type="ECO:0000256" key="9">
    <source>
        <dbReference type="SAM" id="Phobius"/>
    </source>
</evidence>
<feature type="transmembrane region" description="Helical" evidence="9">
    <location>
        <begin position="134"/>
        <end position="156"/>
    </location>
</feature>
<evidence type="ECO:0000256" key="3">
    <source>
        <dbReference type="ARBA" id="ARBA00022448"/>
    </source>
</evidence>
<keyword evidence="4" id="KW-1003">Cell membrane</keyword>
<dbReference type="GO" id="GO:0022857">
    <property type="term" value="F:transmembrane transporter activity"/>
    <property type="evidence" value="ECO:0007669"/>
    <property type="project" value="InterPro"/>
</dbReference>
<dbReference type="InterPro" id="IPR000522">
    <property type="entry name" value="ABC_transptr_permease_BtuC"/>
</dbReference>
<name>A0A4Y8TTH9_9MICC</name>
<dbReference type="InterPro" id="IPR037294">
    <property type="entry name" value="ABC_BtuC-like"/>
</dbReference>
<dbReference type="PANTHER" id="PTHR30472:SF25">
    <property type="entry name" value="ABC TRANSPORTER PERMEASE PROTEIN MJ0876-RELATED"/>
    <property type="match status" value="1"/>
</dbReference>
<keyword evidence="7 9" id="KW-0472">Membrane</keyword>
<comment type="subcellular location">
    <subcellularLocation>
        <location evidence="1">Cell membrane</location>
        <topology evidence="1">Multi-pass membrane protein</topology>
    </subcellularLocation>
</comment>
<dbReference type="Gene3D" id="1.10.3470.10">
    <property type="entry name" value="ABC transporter involved in vitamin B12 uptake, BtuC"/>
    <property type="match status" value="1"/>
</dbReference>
<evidence type="ECO:0000256" key="6">
    <source>
        <dbReference type="ARBA" id="ARBA00022989"/>
    </source>
</evidence>
<dbReference type="AlphaFoldDB" id="A0A4Y8TTH9"/>
<feature type="transmembrane region" description="Helical" evidence="9">
    <location>
        <begin position="104"/>
        <end position="125"/>
    </location>
</feature>
<reference evidence="10 11" key="1">
    <citation type="submission" date="2019-03" db="EMBL/GenBank/DDBJ databases">
        <title>Glutamicibacter sp. LJH19 genome.</title>
        <authorList>
            <person name="Sinai Borker S."/>
            <person name="Kumar R."/>
        </authorList>
    </citation>
    <scope>NUCLEOTIDE SEQUENCE [LARGE SCALE GENOMIC DNA]</scope>
    <source>
        <strain evidence="10 11">LJH19</strain>
    </source>
</reference>
<feature type="transmembrane region" description="Helical" evidence="9">
    <location>
        <begin position="233"/>
        <end position="252"/>
    </location>
</feature>
<keyword evidence="5 9" id="KW-0812">Transmembrane</keyword>
<gene>
    <name evidence="10" type="ORF">EXY26_16160</name>
</gene>
<evidence type="ECO:0000256" key="8">
    <source>
        <dbReference type="SAM" id="MobiDB-lite"/>
    </source>
</evidence>
<feature type="transmembrane region" description="Helical" evidence="9">
    <location>
        <begin position="319"/>
        <end position="337"/>
    </location>
</feature>
<dbReference type="GO" id="GO:0033214">
    <property type="term" value="P:siderophore-iron import into cell"/>
    <property type="evidence" value="ECO:0007669"/>
    <property type="project" value="TreeGrafter"/>
</dbReference>
<dbReference type="FunFam" id="1.10.3470.10:FF:000001">
    <property type="entry name" value="Vitamin B12 ABC transporter permease BtuC"/>
    <property type="match status" value="1"/>
</dbReference>
<feature type="region of interest" description="Disordered" evidence="8">
    <location>
        <begin position="1"/>
        <end position="33"/>
    </location>
</feature>
<keyword evidence="3" id="KW-0813">Transport</keyword>
<dbReference type="CDD" id="cd06550">
    <property type="entry name" value="TM_ABC_iron-siderophores_like"/>
    <property type="match status" value="1"/>
</dbReference>
<dbReference type="Proteomes" id="UP000297638">
    <property type="component" value="Unassembled WGS sequence"/>
</dbReference>
<organism evidence="10 11">
    <name type="scientific">Glutamicibacter arilaitensis</name>
    <dbReference type="NCBI Taxonomy" id="256701"/>
    <lineage>
        <taxon>Bacteria</taxon>
        <taxon>Bacillati</taxon>
        <taxon>Actinomycetota</taxon>
        <taxon>Actinomycetes</taxon>
        <taxon>Micrococcales</taxon>
        <taxon>Micrococcaceae</taxon>
        <taxon>Glutamicibacter</taxon>
    </lineage>
</organism>
<comment type="caution">
    <text evidence="10">The sequence shown here is derived from an EMBL/GenBank/DDBJ whole genome shotgun (WGS) entry which is preliminary data.</text>
</comment>
<protein>
    <submittedName>
        <fullName evidence="10">Iron ABC transporter permease</fullName>
    </submittedName>
</protein>
<dbReference type="RefSeq" id="WP_134781187.1">
    <property type="nucleotide sequence ID" value="NZ_SPDS01000003.1"/>
</dbReference>
<dbReference type="PANTHER" id="PTHR30472">
    <property type="entry name" value="FERRIC ENTEROBACTIN TRANSPORT SYSTEM PERMEASE PROTEIN"/>
    <property type="match status" value="1"/>
</dbReference>
<evidence type="ECO:0000256" key="4">
    <source>
        <dbReference type="ARBA" id="ARBA00022475"/>
    </source>
</evidence>
<feature type="transmembrane region" description="Helical" evidence="9">
    <location>
        <begin position="192"/>
        <end position="213"/>
    </location>
</feature>
<evidence type="ECO:0000256" key="2">
    <source>
        <dbReference type="ARBA" id="ARBA00007935"/>
    </source>
</evidence>
<evidence type="ECO:0000256" key="5">
    <source>
        <dbReference type="ARBA" id="ARBA00022692"/>
    </source>
</evidence>
<keyword evidence="6 9" id="KW-1133">Transmembrane helix</keyword>
<feature type="transmembrane region" description="Helical" evidence="9">
    <location>
        <begin position="41"/>
        <end position="61"/>
    </location>
</feature>
<comment type="similarity">
    <text evidence="2">Belongs to the binding-protein-dependent transport system permease family. FecCD subfamily.</text>
</comment>
<sequence>MSLEQITRPLRLEENAPSAAKSPDTQLPAARQSPGRSVRNAIVLVALAAAVAIATLASAGVGQMQISVPEILASIFHRLGLDWGELPAHQHAESALWAIRFPRVLMAIVVGAALASAGVIMQGVFGNPLAEPSVVGVSAGAAAFACTSIALGLTFFGQWTTVVAAFLGGLIATCLVYLTARHAGRTEVVTLVLTGVAINAIAGAVIALMTFVGDSSAREEIVFWQLGSLNGTLWINVAIAGPIALAGILLAYTMARKLDLLALGERPARHLGVNVESLRRRIIVIVAFLTSAAVAFAGIIGFVGLVVPHILRMALGPGHRLLLPASALGGALLMLAADTAARTLVANADLPIGMLTALVGGPFFFWLIRRTRRGAGGWS</sequence>
<evidence type="ECO:0000256" key="1">
    <source>
        <dbReference type="ARBA" id="ARBA00004651"/>
    </source>
</evidence>
<feature type="transmembrane region" description="Helical" evidence="9">
    <location>
        <begin position="282"/>
        <end position="307"/>
    </location>
</feature>
<feature type="transmembrane region" description="Helical" evidence="9">
    <location>
        <begin position="162"/>
        <end position="180"/>
    </location>
</feature>